<name>A0A1Y5HY13_OLEAN</name>
<dbReference type="AlphaFoldDB" id="A0A1Y5HY13"/>
<dbReference type="EMBL" id="MABE01000484">
    <property type="protein sequence ID" value="OUS39972.1"/>
    <property type="molecule type" value="Genomic_DNA"/>
</dbReference>
<dbReference type="Pfam" id="PF13387">
    <property type="entry name" value="Lnb_N"/>
    <property type="match status" value="1"/>
</dbReference>
<gene>
    <name evidence="4" type="ORF">A9R00_08395</name>
</gene>
<protein>
    <submittedName>
        <fullName evidence="4">Uncharacterized protein</fullName>
    </submittedName>
</protein>
<evidence type="ECO:0000259" key="1">
    <source>
        <dbReference type="Pfam" id="PF13387"/>
    </source>
</evidence>
<organism evidence="4 5">
    <name type="scientific">Oleispira antarctica</name>
    <dbReference type="NCBI Taxonomy" id="188908"/>
    <lineage>
        <taxon>Bacteria</taxon>
        <taxon>Pseudomonadati</taxon>
        <taxon>Pseudomonadota</taxon>
        <taxon>Gammaproteobacteria</taxon>
        <taxon>Oceanospirillales</taxon>
        <taxon>Oceanospirillaceae</taxon>
        <taxon>Oleispira</taxon>
    </lineage>
</organism>
<dbReference type="Proteomes" id="UP000227088">
    <property type="component" value="Unassembled WGS sequence"/>
</dbReference>
<feature type="domain" description="Lnb N-terminal periplasmic" evidence="1">
    <location>
        <begin position="135"/>
        <end position="301"/>
    </location>
</feature>
<dbReference type="Pfam" id="PF25222">
    <property type="entry name" value="DUF7840"/>
    <property type="match status" value="1"/>
</dbReference>
<reference evidence="5" key="1">
    <citation type="journal article" date="2017" name="Proc. Natl. Acad. Sci. U.S.A.">
        <title>Simulation of Deepwater Horizon oil plume reveals substrate specialization within a complex community of hydrocarbon degraders.</title>
        <authorList>
            <person name="Hu P."/>
            <person name="Dubinsky E.A."/>
            <person name="Probst A.J."/>
            <person name="Wang J."/>
            <person name="Sieber C.M.K."/>
            <person name="Tom L.M."/>
            <person name="Gardinali P."/>
            <person name="Banfield J.F."/>
            <person name="Atlas R.M."/>
            <person name="Andersen G.L."/>
        </authorList>
    </citation>
    <scope>NUCLEOTIDE SEQUENCE [LARGE SCALE GENOMIC DNA]</scope>
</reference>
<dbReference type="InterPro" id="IPR057165">
    <property type="entry name" value="DUF7843"/>
</dbReference>
<sequence length="651" mass="74213">MFIFICRKLTEVVCKNRCAVSLIIAFLAPYQCLSADQAVTVEDISSMQQWQHLLHYRSHSILGSMESENDTESFFISSVGKTDLKAELIAEVALFALNNQLDNESLQCQFPARYQWLKQFYPNWQDQSCSELSIWKNEIDAHKLTLIFPASYLNSPSSMYGHTLIRLDREDESKSKLLSYSVNFAANADPTDNELVFSYKGLAGGYPGVVSILPYYAKVNEYSHLEHRDVWEYQLNLTPEEVDQFVNHIWETKETEFDYFFFDENCSYRLLALLDASSERIDVANDFSLKAMPIDTIRSLLDIDKVDAVEYRASSGVMLNQQQAQLTEEQKLWAKKIVEDPSYIEDPEFIQLSEFERAQVLEISISYLRYLVVKKKQRSAENRKKSILLLSARSKIPVQDVFQPIVEPAIRDDEGHLTHRTTVTLGQQNEDEFVDVQMRIAYHELMDLPEGFIKGGQIEMGSLTLRGINKLDAVTGDSDLSLQLQRFSLLNILSLGARNHFQQPISWKVSTGFDRFILDGSDLFAHLDVGGGYSYDLNSDEAHGQLGWGQVYGLLETRLKASGQFDDNYQLSAGTQLGWLYQGGQWQMNVYGSWLPSLLGDDFVYQDMAISIGSKLGRNLQLRLEGKQQWLTKSGQSADGDSISLGLNWYF</sequence>
<comment type="caution">
    <text evidence="4">The sequence shown here is derived from an EMBL/GenBank/DDBJ whole genome shotgun (WGS) entry which is preliminary data.</text>
</comment>
<feature type="domain" description="DUF7840" evidence="2">
    <location>
        <begin position="410"/>
        <end position="650"/>
    </location>
</feature>
<proteinExistence type="predicted"/>
<accession>A0A1Y5HY13</accession>
<feature type="domain" description="DUF7843" evidence="3">
    <location>
        <begin position="44"/>
        <end position="119"/>
    </location>
</feature>
<dbReference type="Pfam" id="PF25225">
    <property type="entry name" value="DUF7843"/>
    <property type="match status" value="1"/>
</dbReference>
<evidence type="ECO:0000313" key="5">
    <source>
        <dbReference type="Proteomes" id="UP000227088"/>
    </source>
</evidence>
<dbReference type="InterPro" id="IPR025178">
    <property type="entry name" value="Lnb_N"/>
</dbReference>
<evidence type="ECO:0000259" key="3">
    <source>
        <dbReference type="Pfam" id="PF25225"/>
    </source>
</evidence>
<evidence type="ECO:0000259" key="2">
    <source>
        <dbReference type="Pfam" id="PF25222"/>
    </source>
</evidence>
<dbReference type="InterPro" id="IPR057162">
    <property type="entry name" value="DUF7840"/>
</dbReference>
<evidence type="ECO:0000313" key="4">
    <source>
        <dbReference type="EMBL" id="OUS39972.1"/>
    </source>
</evidence>